<dbReference type="InterPro" id="IPR018946">
    <property type="entry name" value="PhoD-like_MPP"/>
</dbReference>
<dbReference type="InterPro" id="IPR052900">
    <property type="entry name" value="Phospholipid_Metab_Enz"/>
</dbReference>
<accession>A0A939DDD9</accession>
<dbReference type="InterPro" id="IPR032093">
    <property type="entry name" value="PhoD_N"/>
</dbReference>
<feature type="signal peptide" evidence="1">
    <location>
        <begin position="1"/>
        <end position="25"/>
    </location>
</feature>
<evidence type="ECO:0000313" key="5">
    <source>
        <dbReference type="Proteomes" id="UP000664303"/>
    </source>
</evidence>
<dbReference type="SUPFAM" id="SSF56300">
    <property type="entry name" value="Metallo-dependent phosphatases"/>
    <property type="match status" value="1"/>
</dbReference>
<dbReference type="Pfam" id="PF16655">
    <property type="entry name" value="PhoD_N"/>
    <property type="match status" value="1"/>
</dbReference>
<dbReference type="EMBL" id="JAFKCZ010000004">
    <property type="protein sequence ID" value="MBN7796190.1"/>
    <property type="molecule type" value="Genomic_DNA"/>
</dbReference>
<dbReference type="PANTHER" id="PTHR43606:SF2">
    <property type="entry name" value="ALKALINE PHOSPHATASE FAMILY PROTEIN (AFU_ORTHOLOGUE AFUA_5G03860)"/>
    <property type="match status" value="1"/>
</dbReference>
<evidence type="ECO:0000256" key="1">
    <source>
        <dbReference type="SAM" id="SignalP"/>
    </source>
</evidence>
<feature type="chain" id="PRO_5036692255" evidence="1">
    <location>
        <begin position="26"/>
        <end position="574"/>
    </location>
</feature>
<evidence type="ECO:0000313" key="4">
    <source>
        <dbReference type="EMBL" id="MBN7796190.1"/>
    </source>
</evidence>
<dbReference type="AlphaFoldDB" id="A0A939DDD9"/>
<dbReference type="InterPro" id="IPR038607">
    <property type="entry name" value="PhoD-like_sf"/>
</dbReference>
<keyword evidence="1" id="KW-0732">Signal</keyword>
<reference evidence="4" key="1">
    <citation type="submission" date="2021-02" db="EMBL/GenBank/DDBJ databases">
        <title>PHA producing bacteria isolated from coastal sediment in Guangdong, Shenzhen.</title>
        <authorList>
            <person name="Zheng W."/>
            <person name="Yu S."/>
            <person name="Huang Y."/>
        </authorList>
    </citation>
    <scope>NUCLEOTIDE SEQUENCE</scope>
    <source>
        <strain evidence="4">TN14-10</strain>
    </source>
</reference>
<dbReference type="RefSeq" id="WP_206559633.1">
    <property type="nucleotide sequence ID" value="NZ_JAFKCZ010000004.1"/>
</dbReference>
<dbReference type="InterPro" id="IPR029052">
    <property type="entry name" value="Metallo-depent_PP-like"/>
</dbReference>
<protein>
    <submittedName>
        <fullName evidence="4">Alkaline phosphatase D family protein</fullName>
    </submittedName>
</protein>
<dbReference type="PANTHER" id="PTHR43606">
    <property type="entry name" value="PHOSPHATASE, PUTATIVE (AFU_ORTHOLOGUE AFUA_6G08710)-RELATED"/>
    <property type="match status" value="1"/>
</dbReference>
<dbReference type="Gene3D" id="2.60.40.380">
    <property type="entry name" value="Purple acid phosphatase-like, N-terminal"/>
    <property type="match status" value="1"/>
</dbReference>
<gene>
    <name evidence="4" type="ORF">JYP50_06300</name>
</gene>
<evidence type="ECO:0000259" key="2">
    <source>
        <dbReference type="Pfam" id="PF09423"/>
    </source>
</evidence>
<dbReference type="PROSITE" id="PS51318">
    <property type="entry name" value="TAT"/>
    <property type="match status" value="1"/>
</dbReference>
<sequence length="574" mass="62879">MAKLKRRDLLRALGAAGAAAPAAYAAPLTLHGGEGRFLHGVASGDPGAHDVVLWTRVTPAGDAGGGDIAVDLEVADDPGFREGRRLVPGLRAVAARDYTLKHVLNNLEPGRDYYYRFHCRGASSTTGRTRTLAVGPIDKLRLAVASCALWTSGYFHAYEAIASGQDLDAVIHLGDYIYEYGAAAGDYGMHIGAEIGRIPEPAHRLATLADYRTRHAQYKRDEQLQRAHACAPWITVWDDHEVANNSWHSGDDTTADAGGEGAAAWDAKKVAALRAYYEWMPIREPLPNDRRSAACRAFRFGDLAELLMVESRLTGRDRPLEYGKHLSWQGDKPDVATFNRQLLDPGREMLGRWQDDWLARSLSQSVAAGVRWQVLGNQVLMARIAAPSVKAAMPEATWNSLLAGLSKGQRDRVVRNEILSAYDIPSNLDAWDGYPAARTRVYKAIRQANARVVALAGDTHMAWANELWDDSGRHRVAVEFATTSVTSPSYGDYLPDAPIGRAMAERNPEVIYNDPKSKGYLLVELRREDVSASYVTLSSVVSRQYTARVDKAFRAVREDAANPGQVGGLRPLPA</sequence>
<evidence type="ECO:0000259" key="3">
    <source>
        <dbReference type="Pfam" id="PF16655"/>
    </source>
</evidence>
<dbReference type="InterPro" id="IPR006311">
    <property type="entry name" value="TAT_signal"/>
</dbReference>
<dbReference type="Pfam" id="PF09423">
    <property type="entry name" value="PhoD"/>
    <property type="match status" value="1"/>
</dbReference>
<keyword evidence="5" id="KW-1185">Reference proteome</keyword>
<dbReference type="Proteomes" id="UP000664303">
    <property type="component" value="Unassembled WGS sequence"/>
</dbReference>
<comment type="caution">
    <text evidence="4">The sequence shown here is derived from an EMBL/GenBank/DDBJ whole genome shotgun (WGS) entry which is preliminary data.</text>
</comment>
<dbReference type="CDD" id="cd07389">
    <property type="entry name" value="MPP_PhoD"/>
    <property type="match status" value="1"/>
</dbReference>
<feature type="domain" description="PhoD-like phosphatase metallophosphatase" evidence="2">
    <location>
        <begin position="142"/>
        <end position="533"/>
    </location>
</feature>
<name>A0A939DDD9_9GAMM</name>
<dbReference type="Gene3D" id="3.60.21.70">
    <property type="entry name" value="PhoD-like phosphatase"/>
    <property type="match status" value="1"/>
</dbReference>
<proteinExistence type="predicted"/>
<organism evidence="4 5">
    <name type="scientific">Parahaliea mediterranea</name>
    <dbReference type="NCBI Taxonomy" id="651086"/>
    <lineage>
        <taxon>Bacteria</taxon>
        <taxon>Pseudomonadati</taxon>
        <taxon>Pseudomonadota</taxon>
        <taxon>Gammaproteobacteria</taxon>
        <taxon>Cellvibrionales</taxon>
        <taxon>Halieaceae</taxon>
        <taxon>Parahaliea</taxon>
    </lineage>
</organism>
<feature type="domain" description="Phospholipase D N-terminal" evidence="3">
    <location>
        <begin position="39"/>
        <end position="131"/>
    </location>
</feature>